<accession>A0A916ZQ76</accession>
<protein>
    <recommendedName>
        <fullName evidence="3">Acyl-ACP thioesterase N-terminal hotdog domain-containing protein</fullName>
    </recommendedName>
</protein>
<dbReference type="Gene3D" id="3.10.129.10">
    <property type="entry name" value="Hotdog Thioesterase"/>
    <property type="match status" value="1"/>
</dbReference>
<keyword evidence="2" id="KW-0378">Hydrolase</keyword>
<dbReference type="GO" id="GO:0006633">
    <property type="term" value="P:fatty acid biosynthetic process"/>
    <property type="evidence" value="ECO:0007669"/>
    <property type="project" value="InterPro"/>
</dbReference>
<name>A0A916ZQ76_9FLAO</name>
<dbReference type="InterPro" id="IPR029069">
    <property type="entry name" value="HotDog_dom_sf"/>
</dbReference>
<dbReference type="CDD" id="cd00586">
    <property type="entry name" value="4HBT"/>
    <property type="match status" value="1"/>
</dbReference>
<dbReference type="EMBL" id="BMGL01000004">
    <property type="protein sequence ID" value="GGE08604.1"/>
    <property type="molecule type" value="Genomic_DNA"/>
</dbReference>
<dbReference type="PANTHER" id="PTHR31793">
    <property type="entry name" value="4-HYDROXYBENZOYL-COA THIOESTERASE FAMILY MEMBER"/>
    <property type="match status" value="1"/>
</dbReference>
<feature type="domain" description="Acyl-ACP thioesterase N-terminal hotdog" evidence="3">
    <location>
        <begin position="28"/>
        <end position="129"/>
    </location>
</feature>
<dbReference type="SUPFAM" id="SSF54637">
    <property type="entry name" value="Thioesterase/thiol ester dehydrase-isomerase"/>
    <property type="match status" value="1"/>
</dbReference>
<dbReference type="RefSeq" id="WP_188405465.1">
    <property type="nucleotide sequence ID" value="NZ_BMGL01000004.1"/>
</dbReference>
<keyword evidence="5" id="KW-1185">Reference proteome</keyword>
<evidence type="ECO:0000313" key="5">
    <source>
        <dbReference type="Proteomes" id="UP000599688"/>
    </source>
</evidence>
<dbReference type="Proteomes" id="UP000599688">
    <property type="component" value="Unassembled WGS sequence"/>
</dbReference>
<comment type="caution">
    <text evidence="4">The sequence shown here is derived from an EMBL/GenBank/DDBJ whole genome shotgun (WGS) entry which is preliminary data.</text>
</comment>
<evidence type="ECO:0000313" key="4">
    <source>
        <dbReference type="EMBL" id="GGE08604.1"/>
    </source>
</evidence>
<comment type="similarity">
    <text evidence="1">Belongs to the 4-hydroxybenzoyl-CoA thioesterase family.</text>
</comment>
<dbReference type="AlphaFoldDB" id="A0A916ZQ76"/>
<dbReference type="Pfam" id="PF01643">
    <property type="entry name" value="Acyl-ACP_TE"/>
    <property type="match status" value="1"/>
</dbReference>
<gene>
    <name evidence="4" type="ORF">GCM10010831_07720</name>
</gene>
<dbReference type="InterPro" id="IPR050563">
    <property type="entry name" value="4-hydroxybenzoyl-CoA_TE"/>
</dbReference>
<proteinExistence type="inferred from homology"/>
<organism evidence="4 5">
    <name type="scientific">Psychroflexus salis</name>
    <dbReference type="NCBI Taxonomy" id="1526574"/>
    <lineage>
        <taxon>Bacteria</taxon>
        <taxon>Pseudomonadati</taxon>
        <taxon>Bacteroidota</taxon>
        <taxon>Flavobacteriia</taxon>
        <taxon>Flavobacteriales</taxon>
        <taxon>Flavobacteriaceae</taxon>
        <taxon>Psychroflexus</taxon>
    </lineage>
</organism>
<evidence type="ECO:0000259" key="3">
    <source>
        <dbReference type="Pfam" id="PF01643"/>
    </source>
</evidence>
<evidence type="ECO:0000256" key="2">
    <source>
        <dbReference type="ARBA" id="ARBA00022801"/>
    </source>
</evidence>
<dbReference type="PANTHER" id="PTHR31793:SF27">
    <property type="entry name" value="NOVEL THIOESTERASE SUPERFAMILY DOMAIN AND SAPOSIN A-TYPE DOMAIN CONTAINING PROTEIN (0610012H03RIK)"/>
    <property type="match status" value="1"/>
</dbReference>
<reference evidence="4 5" key="1">
    <citation type="journal article" date="2014" name="Int. J. Syst. Evol. Microbiol.">
        <title>Complete genome sequence of Corynebacterium casei LMG S-19264T (=DSM 44701T), isolated from a smear-ripened cheese.</title>
        <authorList>
            <consortium name="US DOE Joint Genome Institute (JGI-PGF)"/>
            <person name="Walter F."/>
            <person name="Albersmeier A."/>
            <person name="Kalinowski J."/>
            <person name="Ruckert C."/>
        </authorList>
    </citation>
    <scope>NUCLEOTIDE SEQUENCE [LARGE SCALE GENOMIC DNA]</scope>
    <source>
        <strain evidence="4 5">CGMCC 1.12925</strain>
    </source>
</reference>
<dbReference type="GO" id="GO:0047617">
    <property type="term" value="F:fatty acyl-CoA hydrolase activity"/>
    <property type="evidence" value="ECO:0007669"/>
    <property type="project" value="TreeGrafter"/>
</dbReference>
<sequence length="131" mass="15517">MKPIPFEIKKEVSQADLDDLNHVNNLRYIDWVLEISELHWKTKTSEKIRNTYGWVVLEQHIYYKHPAKLNEEIYLKTWIASSKGVKSERKTTIRNAQGKLILEASTLWCLIDLIHQKPARITPEIVEPYFE</sequence>
<dbReference type="InterPro" id="IPR002864">
    <property type="entry name" value="Acyl-ACP_thioesterase_NHD"/>
</dbReference>
<evidence type="ECO:0000256" key="1">
    <source>
        <dbReference type="ARBA" id="ARBA00005953"/>
    </source>
</evidence>